<name>A0A0V0RBR5_9BILA</name>
<proteinExistence type="predicted"/>
<protein>
    <submittedName>
        <fullName evidence="1">Uncharacterized protein</fullName>
    </submittedName>
</protein>
<keyword evidence="2" id="KW-1185">Reference proteome</keyword>
<dbReference type="Proteomes" id="UP000054630">
    <property type="component" value="Unassembled WGS sequence"/>
</dbReference>
<comment type="caution">
    <text evidence="1">The sequence shown here is derived from an EMBL/GenBank/DDBJ whole genome shotgun (WGS) entry which is preliminary data.</text>
</comment>
<organism evidence="1 2">
    <name type="scientific">Trichinella nelsoni</name>
    <dbReference type="NCBI Taxonomy" id="6336"/>
    <lineage>
        <taxon>Eukaryota</taxon>
        <taxon>Metazoa</taxon>
        <taxon>Ecdysozoa</taxon>
        <taxon>Nematoda</taxon>
        <taxon>Enoplea</taxon>
        <taxon>Dorylaimia</taxon>
        <taxon>Trichinellida</taxon>
        <taxon>Trichinellidae</taxon>
        <taxon>Trichinella</taxon>
    </lineage>
</organism>
<sequence>MGGSDLAIHAQGRLKDCLESNLAICQKINP</sequence>
<gene>
    <name evidence="1" type="ORF">T07_2859</name>
</gene>
<accession>A0A0V0RBR5</accession>
<dbReference type="EMBL" id="JYDL01001258">
    <property type="protein sequence ID" value="KRX11840.1"/>
    <property type="molecule type" value="Genomic_DNA"/>
</dbReference>
<dbReference type="OrthoDB" id="10338215at2759"/>
<dbReference type="AlphaFoldDB" id="A0A0V0RBR5"/>
<reference evidence="1 2" key="1">
    <citation type="submission" date="2015-01" db="EMBL/GenBank/DDBJ databases">
        <title>Evolution of Trichinella species and genotypes.</title>
        <authorList>
            <person name="Korhonen P.K."/>
            <person name="Edoardo P."/>
            <person name="Giuseppe L.R."/>
            <person name="Gasser R.B."/>
        </authorList>
    </citation>
    <scope>NUCLEOTIDE SEQUENCE [LARGE SCALE GENOMIC DNA]</scope>
    <source>
        <strain evidence="1">ISS37</strain>
    </source>
</reference>
<evidence type="ECO:0000313" key="1">
    <source>
        <dbReference type="EMBL" id="KRX11840.1"/>
    </source>
</evidence>
<evidence type="ECO:0000313" key="2">
    <source>
        <dbReference type="Proteomes" id="UP000054630"/>
    </source>
</evidence>